<dbReference type="InterPro" id="IPR036412">
    <property type="entry name" value="HAD-like_sf"/>
</dbReference>
<dbReference type="PANTHER" id="PTHR35134:SF2">
    <property type="entry name" value="NUCLEOTIDASE YQFW-RELATED"/>
    <property type="match status" value="1"/>
</dbReference>
<protein>
    <submittedName>
        <fullName evidence="3">Uncharacterized protein</fullName>
    </submittedName>
</protein>
<feature type="region of interest" description="Disordered" evidence="2">
    <location>
        <begin position="1"/>
        <end position="23"/>
    </location>
</feature>
<dbReference type="Proteomes" id="UP000886523">
    <property type="component" value="Unassembled WGS sequence"/>
</dbReference>
<proteinExistence type="predicted"/>
<dbReference type="Gene3D" id="3.40.50.1000">
    <property type="entry name" value="HAD superfamily/HAD-like"/>
    <property type="match status" value="1"/>
</dbReference>
<sequence length="275" mass="31016">MAADFSPLEDGDIPPSQPPLKSKQPLLAIDLDDVLMATNETIAQWHNVSFGTDMTLGHFYYYHYWKNPYWGTPHETLTKVHAFYQSDAFRNAPPVDGAIAGVAELRKMGLRLVIVTARGSTQRQETEEWVSKHLPGCIEAIYFTGEYVRERFSTNATPRAGKPAIIRDIGAFALIDDSLDNAVSCATELQPHLPVILFGSYQWNRRHSPLTRSLEGQVTYAERSATESEWWKRDVVDDDALPPTVRRVADWKQVVPIIRVLLSEVSSHVNDVEPI</sequence>
<feature type="active site" description="Nucleophile" evidence="1">
    <location>
        <position position="30"/>
    </location>
</feature>
<evidence type="ECO:0000313" key="3">
    <source>
        <dbReference type="EMBL" id="KAF9514890.1"/>
    </source>
</evidence>
<dbReference type="Pfam" id="PF06941">
    <property type="entry name" value="NT5C"/>
    <property type="match status" value="1"/>
</dbReference>
<name>A0A9P6B0S7_9AGAM</name>
<dbReference type="GO" id="GO:0008253">
    <property type="term" value="F:5'-nucleotidase activity"/>
    <property type="evidence" value="ECO:0007669"/>
    <property type="project" value="InterPro"/>
</dbReference>
<dbReference type="SUPFAM" id="SSF56784">
    <property type="entry name" value="HAD-like"/>
    <property type="match status" value="1"/>
</dbReference>
<reference evidence="3" key="1">
    <citation type="journal article" date="2020" name="Nat. Commun.">
        <title>Large-scale genome sequencing of mycorrhizal fungi provides insights into the early evolution of symbiotic traits.</title>
        <authorList>
            <person name="Miyauchi S."/>
            <person name="Kiss E."/>
            <person name="Kuo A."/>
            <person name="Drula E."/>
            <person name="Kohler A."/>
            <person name="Sanchez-Garcia M."/>
            <person name="Morin E."/>
            <person name="Andreopoulos B."/>
            <person name="Barry K.W."/>
            <person name="Bonito G."/>
            <person name="Buee M."/>
            <person name="Carver A."/>
            <person name="Chen C."/>
            <person name="Cichocki N."/>
            <person name="Clum A."/>
            <person name="Culley D."/>
            <person name="Crous P.W."/>
            <person name="Fauchery L."/>
            <person name="Girlanda M."/>
            <person name="Hayes R.D."/>
            <person name="Keri Z."/>
            <person name="LaButti K."/>
            <person name="Lipzen A."/>
            <person name="Lombard V."/>
            <person name="Magnuson J."/>
            <person name="Maillard F."/>
            <person name="Murat C."/>
            <person name="Nolan M."/>
            <person name="Ohm R.A."/>
            <person name="Pangilinan J."/>
            <person name="Pereira M.F."/>
            <person name="Perotto S."/>
            <person name="Peter M."/>
            <person name="Pfister S."/>
            <person name="Riley R."/>
            <person name="Sitrit Y."/>
            <person name="Stielow J.B."/>
            <person name="Szollosi G."/>
            <person name="Zifcakova L."/>
            <person name="Stursova M."/>
            <person name="Spatafora J.W."/>
            <person name="Tedersoo L."/>
            <person name="Vaario L.M."/>
            <person name="Yamada A."/>
            <person name="Yan M."/>
            <person name="Wang P."/>
            <person name="Xu J."/>
            <person name="Bruns T."/>
            <person name="Baldrian P."/>
            <person name="Vilgalys R."/>
            <person name="Dunand C."/>
            <person name="Henrissat B."/>
            <person name="Grigoriev I.V."/>
            <person name="Hibbett D."/>
            <person name="Nagy L.G."/>
            <person name="Martin F.M."/>
        </authorList>
    </citation>
    <scope>NUCLEOTIDE SEQUENCE</scope>
    <source>
        <strain evidence="3">UP504</strain>
    </source>
</reference>
<dbReference type="InterPro" id="IPR052419">
    <property type="entry name" value="5_3-deoxyribonucleotidase-like"/>
</dbReference>
<feature type="active site" description="Proton donor" evidence="1">
    <location>
        <position position="32"/>
    </location>
</feature>
<dbReference type="EMBL" id="MU128956">
    <property type="protein sequence ID" value="KAF9514890.1"/>
    <property type="molecule type" value="Genomic_DNA"/>
</dbReference>
<organism evidence="3 4">
    <name type="scientific">Hydnum rufescens UP504</name>
    <dbReference type="NCBI Taxonomy" id="1448309"/>
    <lineage>
        <taxon>Eukaryota</taxon>
        <taxon>Fungi</taxon>
        <taxon>Dikarya</taxon>
        <taxon>Basidiomycota</taxon>
        <taxon>Agaricomycotina</taxon>
        <taxon>Agaricomycetes</taxon>
        <taxon>Cantharellales</taxon>
        <taxon>Hydnaceae</taxon>
        <taxon>Hydnum</taxon>
    </lineage>
</organism>
<evidence type="ECO:0000256" key="2">
    <source>
        <dbReference type="SAM" id="MobiDB-lite"/>
    </source>
</evidence>
<evidence type="ECO:0000313" key="4">
    <source>
        <dbReference type="Proteomes" id="UP000886523"/>
    </source>
</evidence>
<dbReference type="AlphaFoldDB" id="A0A9P6B0S7"/>
<accession>A0A9P6B0S7</accession>
<dbReference type="OrthoDB" id="37659at2759"/>
<keyword evidence="4" id="KW-1185">Reference proteome</keyword>
<dbReference type="InterPro" id="IPR010708">
    <property type="entry name" value="5'(3')-deoxyribonucleotidase"/>
</dbReference>
<comment type="caution">
    <text evidence="3">The sequence shown here is derived from an EMBL/GenBank/DDBJ whole genome shotgun (WGS) entry which is preliminary data.</text>
</comment>
<evidence type="ECO:0000256" key="1">
    <source>
        <dbReference type="PIRSR" id="PIRSR610708-1"/>
    </source>
</evidence>
<dbReference type="PANTHER" id="PTHR35134">
    <property type="entry name" value="NUCLEOTIDASE YQFW-RELATED"/>
    <property type="match status" value="1"/>
</dbReference>
<gene>
    <name evidence="3" type="ORF">BS47DRAFT_1316580</name>
</gene>
<dbReference type="InterPro" id="IPR023214">
    <property type="entry name" value="HAD_sf"/>
</dbReference>
<dbReference type="GO" id="GO:0009264">
    <property type="term" value="P:deoxyribonucleotide catabolic process"/>
    <property type="evidence" value="ECO:0007669"/>
    <property type="project" value="InterPro"/>
</dbReference>